<feature type="region of interest" description="Disordered" evidence="5">
    <location>
        <begin position="1437"/>
        <end position="1468"/>
    </location>
</feature>
<evidence type="ECO:0000256" key="4">
    <source>
        <dbReference type="SAM" id="Coils"/>
    </source>
</evidence>
<evidence type="ECO:0000256" key="2">
    <source>
        <dbReference type="ARBA" id="ARBA00023054"/>
    </source>
</evidence>
<dbReference type="PANTHER" id="PTHR18898">
    <property type="entry name" value="NUCLEOPROTEIN TPR-RELATED"/>
    <property type="match status" value="1"/>
</dbReference>
<feature type="compositionally biased region" description="Basic and acidic residues" evidence="5">
    <location>
        <begin position="1453"/>
        <end position="1468"/>
    </location>
</feature>
<evidence type="ECO:0000256" key="3">
    <source>
        <dbReference type="ARBA" id="ARBA00023242"/>
    </source>
</evidence>
<dbReference type="PANTHER" id="PTHR18898:SF2">
    <property type="entry name" value="NUCLEOPROTEIN TPR"/>
    <property type="match status" value="1"/>
</dbReference>
<dbReference type="Pfam" id="PF25481">
    <property type="entry name" value="Nucleoprot-TPR"/>
    <property type="match status" value="1"/>
</dbReference>
<feature type="coiled-coil region" evidence="4">
    <location>
        <begin position="346"/>
        <end position="398"/>
    </location>
</feature>
<keyword evidence="3" id="KW-0539">Nucleus</keyword>
<evidence type="ECO:0000259" key="7">
    <source>
        <dbReference type="Pfam" id="PF25481"/>
    </source>
</evidence>
<protein>
    <submittedName>
        <fullName evidence="9">Uncharacterized protein</fullName>
    </submittedName>
</protein>
<gene>
    <name evidence="9" type="ORF">BOTBODRAFT_320357</name>
</gene>
<evidence type="ECO:0000313" key="9">
    <source>
        <dbReference type="EMBL" id="KDQ20838.1"/>
    </source>
</evidence>
<evidence type="ECO:0000259" key="8">
    <source>
        <dbReference type="Pfam" id="PF25785"/>
    </source>
</evidence>
<dbReference type="Pfam" id="PF07926">
    <property type="entry name" value="TPR_MLP1_2"/>
    <property type="match status" value="1"/>
</dbReference>
<dbReference type="InterPro" id="IPR012929">
    <property type="entry name" value="Nucleoprot-TPR/MLP1-2_dom"/>
</dbReference>
<dbReference type="GO" id="GO:0017056">
    <property type="term" value="F:structural constituent of nuclear pore"/>
    <property type="evidence" value="ECO:0007669"/>
    <property type="project" value="TreeGrafter"/>
</dbReference>
<feature type="region of interest" description="Disordered" evidence="5">
    <location>
        <begin position="1310"/>
        <end position="1334"/>
    </location>
</feature>
<feature type="coiled-coil region" evidence="4">
    <location>
        <begin position="616"/>
        <end position="683"/>
    </location>
</feature>
<sequence length="1468" mass="166631">MNTRRRSRQLAAAAATAGTEGVEQDTSSQYTVDLDDPASSLSAKFSLSFPSDFPLERLKSYLPAVSLAAPTQDDILSVYKYILDHGAGLEDANRALDESRAEVVKKEVELDQALQDHESIVNELRSSVEDVTRELAQVKLEKSELAAVRSTLESQLGALNNNQSSSSAELDALRRRVEDSDREKRDLVSVVNRMREDGTRREEEIDSLRLRLKETRSELLTVQSELTEIRSGTTTAQFQRQTLEQEVELLKGENQRYKEELDTLLETSSKDRREKHASLVQLQSQYDSLSQTHESKLATLQSLQKAHIEQTQKLTQTLQKVSELESDLAEQAASFRNESATQARLNELHNRRNEQLTNRLKDVEQEWEKLLSKAEDTEERLKEQAARERQRGDEFERKYEEMRTVVEKFGTGEFIPGGLGGSVSIFPGTPGVSGTPRTPGSLSRMSDASFALSPTAHAVSQFQKGGKSYTEVYAEYVRVSDELVEQKKETRRLEEALQQVLADIQERAPIIANQREEYYRMAAEVSQLARALEERDEYANQVNASTNEISRVKKENALLQRQLSDLARQVQGLTHEISIRDNPSLASVEFDDAPTAPDATDSDRVITDNLVLFKSLPALQEQNQRLLRTARSLAAQWEEREEAFKAELAKEESAALAEAMQAVQEMEEELQRQKTIAATHQKERDMYRSMLARRGRGEDGAGAMENGIEHLASSTGSDSGPNYKQLLEEQTKLFDAFKLEMGVDAKQLKEDLLAAQREAGNQSANLAKAKAQIEFLNERMRINQSSAEMQARETASLQKRNDQLQTAVNRAELAMHHSEEALSKLQVQMERSRNENANLRAEKDLWKSIEARLTTENKELAKERAHLSDLMRNVQTMQAELERSSDNDKRRLASQLEALETQNHDLRTQLSKEHDNIRHISLQRDLESKELRERIDRVSKELATAREAQLIAETSQKHLQTRVDDLVKQREMVEEKLSTYQRRSSLHVAGEASTSEVTQNVEQELQSELAELRATLKAAEIDLESARSHVEQYKAISQASEEALSSMNATFDQFKLDTEKQLATKTAELESLQVQQQSIQEQLMTLSNENTTLHQQLESQRISFEKDKKLLEETIADLSTVEERAQTVQVSVQDELRKQAELAQLAHEKYEKELMAHAEAVKTVSQLKQQLADAQAQARDNHTAAETARANQLSSEASWKSQKETIDKEMSDLNARCRDLTEQNSLLHKHLETVNDQATRIRQAADSASANLSNAEIQGASDDTISELRAVISFIRQEKDILELQLDLNKQENSRLKSHAEQLARSLDESRAHLSKERERAAQSAASTTEHEEHLKKIEQLNILHESNTQLRSKNENNEKRITDLEAKLKQATAQLEPVQAQVRATQAELESRLQQLKLAEEDNQRWKSRTQQILQKHERIDPTELQKLKETLEKVGQEKAELETQLQNEKTAPSERQSRSTEIHTRS</sequence>
<name>A0A067MYP7_BOTB1</name>
<feature type="region of interest" description="Disordered" evidence="5">
    <location>
        <begin position="1"/>
        <end position="28"/>
    </location>
</feature>
<comment type="subcellular location">
    <subcellularLocation>
        <location evidence="1">Nucleus</location>
    </subcellularLocation>
</comment>
<feature type="domain" description="Nucleoprotein TPR/MPL1" evidence="7">
    <location>
        <begin position="234"/>
        <end position="305"/>
    </location>
</feature>
<dbReference type="EMBL" id="KL198017">
    <property type="protein sequence ID" value="KDQ20838.1"/>
    <property type="molecule type" value="Genomic_DNA"/>
</dbReference>
<dbReference type="STRING" id="930990.A0A067MYP7"/>
<dbReference type="InterPro" id="IPR057577">
    <property type="entry name" value="Nucleoprot-TPR/MLP1_dom"/>
</dbReference>
<feature type="compositionally biased region" description="Basic and acidic residues" evidence="5">
    <location>
        <begin position="1310"/>
        <end position="1321"/>
    </location>
</feature>
<dbReference type="GO" id="GO:0006406">
    <property type="term" value="P:mRNA export from nucleus"/>
    <property type="evidence" value="ECO:0007669"/>
    <property type="project" value="TreeGrafter"/>
</dbReference>
<feature type="compositionally biased region" description="Polar residues" evidence="5">
    <location>
        <begin position="1189"/>
        <end position="1200"/>
    </location>
</feature>
<proteinExistence type="predicted"/>
<reference evidence="10" key="1">
    <citation type="journal article" date="2014" name="Proc. Natl. Acad. Sci. U.S.A.">
        <title>Extensive sampling of basidiomycete genomes demonstrates inadequacy of the white-rot/brown-rot paradigm for wood decay fungi.</title>
        <authorList>
            <person name="Riley R."/>
            <person name="Salamov A.A."/>
            <person name="Brown D.W."/>
            <person name="Nagy L.G."/>
            <person name="Floudas D."/>
            <person name="Held B.W."/>
            <person name="Levasseur A."/>
            <person name="Lombard V."/>
            <person name="Morin E."/>
            <person name="Otillar R."/>
            <person name="Lindquist E.A."/>
            <person name="Sun H."/>
            <person name="LaButti K.M."/>
            <person name="Schmutz J."/>
            <person name="Jabbour D."/>
            <person name="Luo H."/>
            <person name="Baker S.E."/>
            <person name="Pisabarro A.G."/>
            <person name="Walton J.D."/>
            <person name="Blanchette R.A."/>
            <person name="Henrissat B."/>
            <person name="Martin F."/>
            <person name="Cullen D."/>
            <person name="Hibbett D.S."/>
            <person name="Grigoriev I.V."/>
        </authorList>
    </citation>
    <scope>NUCLEOTIDE SEQUENCE [LARGE SCALE GENOMIC DNA]</scope>
    <source>
        <strain evidence="10">FD-172 SS1</strain>
    </source>
</reference>
<dbReference type="OrthoDB" id="343070at2759"/>
<feature type="domain" description="NUA/TPR/MLP1-2-like" evidence="8">
    <location>
        <begin position="543"/>
        <end position="641"/>
    </location>
</feature>
<dbReference type="Proteomes" id="UP000027195">
    <property type="component" value="Unassembled WGS sequence"/>
</dbReference>
<evidence type="ECO:0000259" key="6">
    <source>
        <dbReference type="Pfam" id="PF07926"/>
    </source>
</evidence>
<dbReference type="Pfam" id="PF25785">
    <property type="entry name" value="TPR"/>
    <property type="match status" value="1"/>
</dbReference>
<evidence type="ECO:0000256" key="1">
    <source>
        <dbReference type="ARBA" id="ARBA00004123"/>
    </source>
</evidence>
<evidence type="ECO:0000313" key="10">
    <source>
        <dbReference type="Proteomes" id="UP000027195"/>
    </source>
</evidence>
<feature type="region of interest" description="Disordered" evidence="5">
    <location>
        <begin position="1172"/>
        <end position="1201"/>
    </location>
</feature>
<dbReference type="InterPro" id="IPR057974">
    <property type="entry name" value="NUA/TPR/MLP1-2-like_dom"/>
</dbReference>
<dbReference type="GO" id="GO:0005643">
    <property type="term" value="C:nuclear pore"/>
    <property type="evidence" value="ECO:0007669"/>
    <property type="project" value="TreeGrafter"/>
</dbReference>
<keyword evidence="2 4" id="KW-0175">Coiled coil</keyword>
<dbReference type="HOGENOM" id="CLU_001937_1_0_1"/>
<feature type="domain" description="Nucleoprotein TPR/MLP1-2" evidence="6">
    <location>
        <begin position="1107"/>
        <end position="1234"/>
    </location>
</feature>
<feature type="coiled-coil region" evidence="4">
    <location>
        <begin position="476"/>
        <end position="576"/>
    </location>
</feature>
<organism evidence="9 10">
    <name type="scientific">Botryobasidium botryosum (strain FD-172 SS1)</name>
    <dbReference type="NCBI Taxonomy" id="930990"/>
    <lineage>
        <taxon>Eukaryota</taxon>
        <taxon>Fungi</taxon>
        <taxon>Dikarya</taxon>
        <taxon>Basidiomycota</taxon>
        <taxon>Agaricomycotina</taxon>
        <taxon>Agaricomycetes</taxon>
        <taxon>Cantharellales</taxon>
        <taxon>Botryobasidiaceae</taxon>
        <taxon>Botryobasidium</taxon>
    </lineage>
</organism>
<keyword evidence="10" id="KW-1185">Reference proteome</keyword>
<dbReference type="InParanoid" id="A0A067MYP7"/>
<dbReference type="FunCoup" id="A0A067MYP7">
    <property type="interactions" value="611"/>
</dbReference>
<feature type="coiled-coil region" evidence="4">
    <location>
        <begin position="89"/>
        <end position="274"/>
    </location>
</feature>
<dbReference type="GO" id="GO:0006606">
    <property type="term" value="P:protein import into nucleus"/>
    <property type="evidence" value="ECO:0007669"/>
    <property type="project" value="InterPro"/>
</dbReference>
<accession>A0A067MYP7</accession>
<evidence type="ECO:0000256" key="5">
    <source>
        <dbReference type="SAM" id="MobiDB-lite"/>
    </source>
</evidence>